<gene>
    <name evidence="1" type="ORF">CCACVL1_29576</name>
</gene>
<keyword evidence="2" id="KW-1185">Reference proteome</keyword>
<reference evidence="1 2" key="1">
    <citation type="submission" date="2013-09" db="EMBL/GenBank/DDBJ databases">
        <title>Corchorus capsularis genome sequencing.</title>
        <authorList>
            <person name="Alam M."/>
            <person name="Haque M.S."/>
            <person name="Islam M.S."/>
            <person name="Emdad E.M."/>
            <person name="Islam M.M."/>
            <person name="Ahmed B."/>
            <person name="Halim A."/>
            <person name="Hossen Q.M.M."/>
            <person name="Hossain M.Z."/>
            <person name="Ahmed R."/>
            <person name="Khan M.M."/>
            <person name="Islam R."/>
            <person name="Rashid M.M."/>
            <person name="Khan S.A."/>
            <person name="Rahman M.S."/>
            <person name="Alam M."/>
        </authorList>
    </citation>
    <scope>NUCLEOTIDE SEQUENCE [LARGE SCALE GENOMIC DNA]</scope>
    <source>
        <strain evidence="2">cv. CVL-1</strain>
        <tissue evidence="1">Whole seedling</tissue>
    </source>
</reference>
<sequence length="26" mass="2711">MAAVVFVPRNLDPVAEVGPTSTRGNI</sequence>
<evidence type="ECO:0000313" key="2">
    <source>
        <dbReference type="Proteomes" id="UP000188268"/>
    </source>
</evidence>
<protein>
    <submittedName>
        <fullName evidence="1">Uncharacterized protein</fullName>
    </submittedName>
</protein>
<comment type="caution">
    <text evidence="1">The sequence shown here is derived from an EMBL/GenBank/DDBJ whole genome shotgun (WGS) entry which is preliminary data.</text>
</comment>
<evidence type="ECO:0000313" key="1">
    <source>
        <dbReference type="EMBL" id="OMO51813.1"/>
    </source>
</evidence>
<accession>A0A1R3G165</accession>
<dbReference type="Proteomes" id="UP000188268">
    <property type="component" value="Unassembled WGS sequence"/>
</dbReference>
<dbReference type="EMBL" id="AWWV01015691">
    <property type="protein sequence ID" value="OMO51813.1"/>
    <property type="molecule type" value="Genomic_DNA"/>
</dbReference>
<dbReference type="AlphaFoldDB" id="A0A1R3G165"/>
<organism evidence="1 2">
    <name type="scientific">Corchorus capsularis</name>
    <name type="common">Jute</name>
    <dbReference type="NCBI Taxonomy" id="210143"/>
    <lineage>
        <taxon>Eukaryota</taxon>
        <taxon>Viridiplantae</taxon>
        <taxon>Streptophyta</taxon>
        <taxon>Embryophyta</taxon>
        <taxon>Tracheophyta</taxon>
        <taxon>Spermatophyta</taxon>
        <taxon>Magnoliopsida</taxon>
        <taxon>eudicotyledons</taxon>
        <taxon>Gunneridae</taxon>
        <taxon>Pentapetalae</taxon>
        <taxon>rosids</taxon>
        <taxon>malvids</taxon>
        <taxon>Malvales</taxon>
        <taxon>Malvaceae</taxon>
        <taxon>Grewioideae</taxon>
        <taxon>Apeibeae</taxon>
        <taxon>Corchorus</taxon>
    </lineage>
</organism>
<name>A0A1R3G165_COCAP</name>
<proteinExistence type="predicted"/>
<dbReference type="Gramene" id="OMO51813">
    <property type="protein sequence ID" value="OMO51813"/>
    <property type="gene ID" value="CCACVL1_29576"/>
</dbReference>